<gene>
    <name evidence="1" type="ORF">SAMN05216285_3557</name>
</gene>
<protein>
    <submittedName>
        <fullName evidence="1">Uncharacterized protein</fullName>
    </submittedName>
</protein>
<dbReference type="AlphaFoldDB" id="A0A1I0QGS0"/>
<reference evidence="2" key="1">
    <citation type="submission" date="2016-10" db="EMBL/GenBank/DDBJ databases">
        <authorList>
            <person name="Varghese N."/>
        </authorList>
    </citation>
    <scope>NUCLEOTIDE SEQUENCE [LARGE SCALE GENOMIC DNA]</scope>
    <source>
        <strain evidence="2">CGMCC 1.12284</strain>
    </source>
</reference>
<accession>A0A1I0QGS0</accession>
<evidence type="ECO:0000313" key="1">
    <source>
        <dbReference type="EMBL" id="SEW26244.1"/>
    </source>
</evidence>
<dbReference type="STRING" id="1202768.SAMN05216285_3557"/>
<organism evidence="1 2">
    <name type="scientific">Natrinema salifodinae</name>
    <dbReference type="NCBI Taxonomy" id="1202768"/>
    <lineage>
        <taxon>Archaea</taxon>
        <taxon>Methanobacteriati</taxon>
        <taxon>Methanobacteriota</taxon>
        <taxon>Stenosarchaea group</taxon>
        <taxon>Halobacteria</taxon>
        <taxon>Halobacteriales</taxon>
        <taxon>Natrialbaceae</taxon>
        <taxon>Natrinema</taxon>
    </lineage>
</organism>
<dbReference type="Proteomes" id="UP000183275">
    <property type="component" value="Unassembled WGS sequence"/>
</dbReference>
<evidence type="ECO:0000313" key="2">
    <source>
        <dbReference type="Proteomes" id="UP000183275"/>
    </source>
</evidence>
<name>A0A1I0QGS0_9EURY</name>
<proteinExistence type="predicted"/>
<sequence length="182" mass="20911">MYSDISRDLVLDWRPTEEAIDELATRKRGSISIFGSNSDFVLNVAPSWERYGLPELGGVSLIWERVHFRENVAETTQEAFDIAALAYDELAPPFAFSYLPYRVERETTITRSDLEDGRLPDIFWVMFLSEPVCERFGRDRLQTSPIWKTESLPDGGIGIVVTADPYQYSEEEKNHFKDHLGI</sequence>
<keyword evidence="2" id="KW-1185">Reference proteome</keyword>
<dbReference type="EMBL" id="FOIS01000004">
    <property type="protein sequence ID" value="SEW26244.1"/>
    <property type="molecule type" value="Genomic_DNA"/>
</dbReference>